<name>A0A354Z0F2_9FIRM</name>
<evidence type="ECO:0000313" key="1">
    <source>
        <dbReference type="EMBL" id="HBK53942.1"/>
    </source>
</evidence>
<reference evidence="1 2" key="1">
    <citation type="journal article" date="2018" name="Nat. Biotechnol.">
        <title>A standardized bacterial taxonomy based on genome phylogeny substantially revises the tree of life.</title>
        <authorList>
            <person name="Parks D.H."/>
            <person name="Chuvochina M."/>
            <person name="Waite D.W."/>
            <person name="Rinke C."/>
            <person name="Skarshewski A."/>
            <person name="Chaumeil P.A."/>
            <person name="Hugenholtz P."/>
        </authorList>
    </citation>
    <scope>NUCLEOTIDE SEQUENCE [LARGE SCALE GENOMIC DNA]</scope>
    <source>
        <strain evidence="1">UBA10948</strain>
    </source>
</reference>
<dbReference type="AlphaFoldDB" id="A0A354Z0F2"/>
<dbReference type="Pfam" id="PF06854">
    <property type="entry name" value="Phage_Gp15"/>
    <property type="match status" value="1"/>
</dbReference>
<proteinExistence type="predicted"/>
<evidence type="ECO:0000313" key="2">
    <source>
        <dbReference type="Proteomes" id="UP000263273"/>
    </source>
</evidence>
<protein>
    <submittedName>
        <fullName evidence="1">Uncharacterized protein</fullName>
    </submittedName>
</protein>
<organism evidence="1 2">
    <name type="scientific">Syntrophomonas wolfei</name>
    <dbReference type="NCBI Taxonomy" id="863"/>
    <lineage>
        <taxon>Bacteria</taxon>
        <taxon>Bacillati</taxon>
        <taxon>Bacillota</taxon>
        <taxon>Clostridia</taxon>
        <taxon>Eubacteriales</taxon>
        <taxon>Syntrophomonadaceae</taxon>
        <taxon>Syntrophomonas</taxon>
    </lineage>
</organism>
<comment type="caution">
    <text evidence="1">The sequence shown here is derived from an EMBL/GenBank/DDBJ whole genome shotgun (WGS) entry which is preliminary data.</text>
</comment>
<sequence>MGYGAVQSGKPGSPEVKGAGIYIIENWTYIEADFIREYGIDLMESLPGMSWRRFSILLKGLGPNSTFVLVNASKDKPNNTLSKKKDTVKKIAAW</sequence>
<accession>A0A354Z0F2</accession>
<dbReference type="EMBL" id="DNZF01000183">
    <property type="protein sequence ID" value="HBK53942.1"/>
    <property type="molecule type" value="Genomic_DNA"/>
</dbReference>
<dbReference type="InterPro" id="IPR009660">
    <property type="entry name" value="Phage_A500_Gp15"/>
</dbReference>
<gene>
    <name evidence="1" type="ORF">DDZ44_08410</name>
</gene>
<dbReference type="Proteomes" id="UP000263273">
    <property type="component" value="Unassembled WGS sequence"/>
</dbReference>